<dbReference type="PROSITE" id="PS50928">
    <property type="entry name" value="ABC_TM1"/>
    <property type="match status" value="1"/>
</dbReference>
<feature type="transmembrane region" description="Helical" evidence="7">
    <location>
        <begin position="287"/>
        <end position="308"/>
    </location>
</feature>
<evidence type="ECO:0000256" key="1">
    <source>
        <dbReference type="ARBA" id="ARBA00004651"/>
    </source>
</evidence>
<keyword evidence="4 7" id="KW-0812">Transmembrane</keyword>
<comment type="subcellular location">
    <subcellularLocation>
        <location evidence="1 7">Cell membrane</location>
        <topology evidence="1 7">Multi-pass membrane protein</topology>
    </subcellularLocation>
</comment>
<feature type="transmembrane region" description="Helical" evidence="7">
    <location>
        <begin position="179"/>
        <end position="202"/>
    </location>
</feature>
<keyword evidence="10" id="KW-1185">Reference proteome</keyword>
<feature type="domain" description="ABC transmembrane type-1" evidence="8">
    <location>
        <begin position="93"/>
        <end position="305"/>
    </location>
</feature>
<organism evidence="9 10">
    <name type="scientific">Reticulibacter mediterranei</name>
    <dbReference type="NCBI Taxonomy" id="2778369"/>
    <lineage>
        <taxon>Bacteria</taxon>
        <taxon>Bacillati</taxon>
        <taxon>Chloroflexota</taxon>
        <taxon>Ktedonobacteria</taxon>
        <taxon>Ktedonobacterales</taxon>
        <taxon>Reticulibacteraceae</taxon>
        <taxon>Reticulibacter</taxon>
    </lineage>
</organism>
<evidence type="ECO:0000313" key="9">
    <source>
        <dbReference type="EMBL" id="GHO91054.1"/>
    </source>
</evidence>
<sequence>MDYLEKQKARSVSPGGLFAKKSAIRWRAFVRRNLSAYLFLLPALLVFTFFVWYPIVLGFIVSFQRIDLINPADWVGWENFREVMGDPLFAVAWRNTLQYTLYTLLFGYLVPIVLALAVNELRKSVSYFRLAFYLPVMLPPVVSVFLWKWLYNPDSGLLNALLELVHIAPQPWLQSPNTAMISIVIVATWAGAGGAMLIYLAALQGVPAHLYDAAEVDGASVFRKLWHVTLPQIRGVMLLLFVLQIISSMQVFTEPFAMTSGGPVHATTTVLLLIYQYAFQEGSFGKASAAGVLLFIALVVFSLLYFLVTRRINKGVN</sequence>
<dbReference type="PANTHER" id="PTHR30193">
    <property type="entry name" value="ABC TRANSPORTER PERMEASE PROTEIN"/>
    <property type="match status" value="1"/>
</dbReference>
<keyword evidence="2 7" id="KW-0813">Transport</keyword>
<dbReference type="InterPro" id="IPR051393">
    <property type="entry name" value="ABC_transporter_permease"/>
</dbReference>
<protein>
    <submittedName>
        <fullName evidence="9">Sugar ABC transporter permease</fullName>
    </submittedName>
</protein>
<dbReference type="RefSeq" id="WP_220201974.1">
    <property type="nucleotide sequence ID" value="NZ_BNJK01000001.1"/>
</dbReference>
<comment type="similarity">
    <text evidence="7">Belongs to the binding-protein-dependent transport system permease family.</text>
</comment>
<dbReference type="InterPro" id="IPR035906">
    <property type="entry name" value="MetI-like_sf"/>
</dbReference>
<evidence type="ECO:0000256" key="2">
    <source>
        <dbReference type="ARBA" id="ARBA00022448"/>
    </source>
</evidence>
<evidence type="ECO:0000256" key="3">
    <source>
        <dbReference type="ARBA" id="ARBA00022475"/>
    </source>
</evidence>
<dbReference type="AlphaFoldDB" id="A0A8J3IGY4"/>
<dbReference type="Gene3D" id="1.10.3720.10">
    <property type="entry name" value="MetI-like"/>
    <property type="match status" value="1"/>
</dbReference>
<keyword evidence="3" id="KW-1003">Cell membrane</keyword>
<proteinExistence type="inferred from homology"/>
<feature type="transmembrane region" description="Helical" evidence="7">
    <location>
        <begin position="130"/>
        <end position="150"/>
    </location>
</feature>
<evidence type="ECO:0000313" key="10">
    <source>
        <dbReference type="Proteomes" id="UP000597444"/>
    </source>
</evidence>
<feature type="transmembrane region" description="Helical" evidence="7">
    <location>
        <begin position="99"/>
        <end position="118"/>
    </location>
</feature>
<gene>
    <name evidence="9" type="ORF">KSF_011020</name>
</gene>
<reference evidence="9" key="1">
    <citation type="submission" date="2020-10" db="EMBL/GenBank/DDBJ databases">
        <title>Taxonomic study of unclassified bacteria belonging to the class Ktedonobacteria.</title>
        <authorList>
            <person name="Yabe S."/>
            <person name="Wang C.M."/>
            <person name="Zheng Y."/>
            <person name="Sakai Y."/>
            <person name="Cavaletti L."/>
            <person name="Monciardini P."/>
            <person name="Donadio S."/>
        </authorList>
    </citation>
    <scope>NUCLEOTIDE SEQUENCE</scope>
    <source>
        <strain evidence="9">ID150040</strain>
    </source>
</reference>
<dbReference type="GO" id="GO:0005886">
    <property type="term" value="C:plasma membrane"/>
    <property type="evidence" value="ECO:0007669"/>
    <property type="project" value="UniProtKB-SubCell"/>
</dbReference>
<evidence type="ECO:0000259" key="8">
    <source>
        <dbReference type="PROSITE" id="PS50928"/>
    </source>
</evidence>
<evidence type="ECO:0000256" key="7">
    <source>
        <dbReference type="RuleBase" id="RU363032"/>
    </source>
</evidence>
<evidence type="ECO:0000256" key="5">
    <source>
        <dbReference type="ARBA" id="ARBA00022989"/>
    </source>
</evidence>
<comment type="caution">
    <text evidence="9">The sequence shown here is derived from an EMBL/GenBank/DDBJ whole genome shotgun (WGS) entry which is preliminary data.</text>
</comment>
<dbReference type="SUPFAM" id="SSF161098">
    <property type="entry name" value="MetI-like"/>
    <property type="match status" value="1"/>
</dbReference>
<feature type="transmembrane region" description="Helical" evidence="7">
    <location>
        <begin position="233"/>
        <end position="252"/>
    </location>
</feature>
<dbReference type="EMBL" id="BNJK01000001">
    <property type="protein sequence ID" value="GHO91054.1"/>
    <property type="molecule type" value="Genomic_DNA"/>
</dbReference>
<dbReference type="Pfam" id="PF00528">
    <property type="entry name" value="BPD_transp_1"/>
    <property type="match status" value="1"/>
</dbReference>
<dbReference type="CDD" id="cd06261">
    <property type="entry name" value="TM_PBP2"/>
    <property type="match status" value="1"/>
</dbReference>
<keyword evidence="6 7" id="KW-0472">Membrane</keyword>
<evidence type="ECO:0000256" key="6">
    <source>
        <dbReference type="ARBA" id="ARBA00023136"/>
    </source>
</evidence>
<evidence type="ECO:0000256" key="4">
    <source>
        <dbReference type="ARBA" id="ARBA00022692"/>
    </source>
</evidence>
<dbReference type="PANTHER" id="PTHR30193:SF41">
    <property type="entry name" value="DIACETYLCHITOBIOSE UPTAKE SYSTEM PERMEASE PROTEIN NGCF"/>
    <property type="match status" value="1"/>
</dbReference>
<dbReference type="InterPro" id="IPR000515">
    <property type="entry name" value="MetI-like"/>
</dbReference>
<dbReference type="GO" id="GO:0055085">
    <property type="term" value="P:transmembrane transport"/>
    <property type="evidence" value="ECO:0007669"/>
    <property type="project" value="InterPro"/>
</dbReference>
<name>A0A8J3IGY4_9CHLR</name>
<feature type="transmembrane region" description="Helical" evidence="7">
    <location>
        <begin position="34"/>
        <end position="55"/>
    </location>
</feature>
<keyword evidence="5 7" id="KW-1133">Transmembrane helix</keyword>
<accession>A0A8J3IGY4</accession>
<dbReference type="Proteomes" id="UP000597444">
    <property type="component" value="Unassembled WGS sequence"/>
</dbReference>